<feature type="transmembrane region" description="Helical" evidence="6">
    <location>
        <begin position="73"/>
        <end position="92"/>
    </location>
</feature>
<keyword evidence="3 6" id="KW-0812">Transmembrane</keyword>
<dbReference type="GeneID" id="107124842"/>
<dbReference type="PANTHER" id="PTHR23320">
    <property type="entry name" value="MEMBRANE-SPANNING 4-DOMAINS SUBFAMILY A MS4A -RELATED"/>
    <property type="match status" value="1"/>
</dbReference>
<dbReference type="RefSeq" id="XP_015283831.1">
    <property type="nucleotide sequence ID" value="XM_015428345.1"/>
</dbReference>
<proteinExistence type="inferred from homology"/>
<dbReference type="InterPro" id="IPR007237">
    <property type="entry name" value="CD20-like"/>
</dbReference>
<evidence type="ECO:0000256" key="4">
    <source>
        <dbReference type="ARBA" id="ARBA00022989"/>
    </source>
</evidence>
<keyword evidence="4 6" id="KW-1133">Transmembrane helix</keyword>
<evidence type="ECO:0000313" key="7">
    <source>
        <dbReference type="Proteomes" id="UP000694871"/>
    </source>
</evidence>
<keyword evidence="7" id="KW-1185">Reference proteome</keyword>
<comment type="similarity">
    <text evidence="2">Belongs to the MS4A family.</text>
</comment>
<organism evidence="7 8">
    <name type="scientific">Gekko japonicus</name>
    <name type="common">Schlegel's Japanese gecko</name>
    <dbReference type="NCBI Taxonomy" id="146911"/>
    <lineage>
        <taxon>Eukaryota</taxon>
        <taxon>Metazoa</taxon>
        <taxon>Chordata</taxon>
        <taxon>Craniata</taxon>
        <taxon>Vertebrata</taxon>
        <taxon>Euteleostomi</taxon>
        <taxon>Lepidosauria</taxon>
        <taxon>Squamata</taxon>
        <taxon>Bifurcata</taxon>
        <taxon>Gekkota</taxon>
        <taxon>Gekkonidae</taxon>
        <taxon>Gekkoninae</taxon>
        <taxon>Gekko</taxon>
    </lineage>
</organism>
<gene>
    <name evidence="8" type="primary">LOC107124842</name>
</gene>
<evidence type="ECO:0000256" key="1">
    <source>
        <dbReference type="ARBA" id="ARBA00004141"/>
    </source>
</evidence>
<keyword evidence="5 6" id="KW-0472">Membrane</keyword>
<feature type="transmembrane region" description="Helical" evidence="6">
    <location>
        <begin position="34"/>
        <end position="52"/>
    </location>
</feature>
<evidence type="ECO:0000256" key="6">
    <source>
        <dbReference type="SAM" id="Phobius"/>
    </source>
</evidence>
<accession>A0ABM1LCZ4</accession>
<dbReference type="InterPro" id="IPR030417">
    <property type="entry name" value="MS4A"/>
</dbReference>
<dbReference type="PANTHER" id="PTHR23320:SF155">
    <property type="entry name" value="MEMBRANE-SPANNING 4-DOMAINS SUBFAMILY A MEMBER 8"/>
    <property type="match status" value="1"/>
</dbReference>
<evidence type="ECO:0000256" key="3">
    <source>
        <dbReference type="ARBA" id="ARBA00022692"/>
    </source>
</evidence>
<feature type="transmembrane region" description="Helical" evidence="6">
    <location>
        <begin position="98"/>
        <end position="116"/>
    </location>
</feature>
<dbReference type="Proteomes" id="UP000694871">
    <property type="component" value="Unplaced"/>
</dbReference>
<comment type="subcellular location">
    <subcellularLocation>
        <location evidence="1">Membrane</location>
        <topology evidence="1">Multi-pass membrane protein</topology>
    </subcellularLocation>
</comment>
<sequence>AIQIMIGLMHIGFGAVSLTVFGQVYIPLAAVGGYPFWGAIFFIISGSLSVSVENHLSKSLVKCSMGMNITSAVMALTGIILYISELIVNILPGDTNPVGVGLGVLLLFFSLLEFGITVSTAHFGCQVTCCNDDPDMVFVPYTVSGGVACAEGHPAPPAYEALSPK</sequence>
<reference evidence="8" key="1">
    <citation type="submission" date="2025-08" db="UniProtKB">
        <authorList>
            <consortium name="RefSeq"/>
        </authorList>
    </citation>
    <scope>IDENTIFICATION</scope>
</reference>
<name>A0ABM1LCZ4_GEKJA</name>
<evidence type="ECO:0000256" key="5">
    <source>
        <dbReference type="ARBA" id="ARBA00023136"/>
    </source>
</evidence>
<dbReference type="Pfam" id="PF04103">
    <property type="entry name" value="CD20"/>
    <property type="match status" value="1"/>
</dbReference>
<feature type="transmembrane region" description="Helical" evidence="6">
    <location>
        <begin position="7"/>
        <end position="28"/>
    </location>
</feature>
<protein>
    <submittedName>
        <fullName evidence="8">Membrane-spanning 4-domains subfamily A member 8-like</fullName>
    </submittedName>
</protein>
<evidence type="ECO:0000256" key="2">
    <source>
        <dbReference type="ARBA" id="ARBA00009565"/>
    </source>
</evidence>
<evidence type="ECO:0000313" key="8">
    <source>
        <dbReference type="RefSeq" id="XP_015283831.1"/>
    </source>
</evidence>
<feature type="non-terminal residue" evidence="8">
    <location>
        <position position="1"/>
    </location>
</feature>